<dbReference type="EMBL" id="LAZR01038027">
    <property type="protein sequence ID" value="KKL20626.1"/>
    <property type="molecule type" value="Genomic_DNA"/>
</dbReference>
<gene>
    <name evidence="1" type="ORF">LCGC14_2453600</name>
</gene>
<comment type="caution">
    <text evidence="1">The sequence shown here is derived from an EMBL/GenBank/DDBJ whole genome shotgun (WGS) entry which is preliminary data.</text>
</comment>
<reference evidence="1" key="1">
    <citation type="journal article" date="2015" name="Nature">
        <title>Complex archaea that bridge the gap between prokaryotes and eukaryotes.</title>
        <authorList>
            <person name="Spang A."/>
            <person name="Saw J.H."/>
            <person name="Jorgensen S.L."/>
            <person name="Zaremba-Niedzwiedzka K."/>
            <person name="Martijn J."/>
            <person name="Lind A.E."/>
            <person name="van Eijk R."/>
            <person name="Schleper C."/>
            <person name="Guy L."/>
            <person name="Ettema T.J."/>
        </authorList>
    </citation>
    <scope>NUCLEOTIDE SEQUENCE</scope>
</reference>
<accession>A0A0F9DSH7</accession>
<name>A0A0F9DSH7_9ZZZZ</name>
<sequence>MNSILENSHLNVWIVDPLTDTRTYCGRTSIPLIIFKDEKAQIILREIIAETGQSELEDVLLADIQIIIRYVSVGRRDLWENSIPYFTFKNCTIVRTWIPKLVASQMCDASAVIYFAEIESYNYSFQSTEEME</sequence>
<proteinExistence type="predicted"/>
<protein>
    <submittedName>
        <fullName evidence="1">Uncharacterized protein</fullName>
    </submittedName>
</protein>
<dbReference type="AlphaFoldDB" id="A0A0F9DSH7"/>
<organism evidence="1">
    <name type="scientific">marine sediment metagenome</name>
    <dbReference type="NCBI Taxonomy" id="412755"/>
    <lineage>
        <taxon>unclassified sequences</taxon>
        <taxon>metagenomes</taxon>
        <taxon>ecological metagenomes</taxon>
    </lineage>
</organism>
<evidence type="ECO:0000313" key="1">
    <source>
        <dbReference type="EMBL" id="KKL20626.1"/>
    </source>
</evidence>